<dbReference type="Proteomes" id="UP001630127">
    <property type="component" value="Unassembled WGS sequence"/>
</dbReference>
<comment type="caution">
    <text evidence="1">The sequence shown here is derived from an EMBL/GenBank/DDBJ whole genome shotgun (WGS) entry which is preliminary data.</text>
</comment>
<reference evidence="1 2" key="1">
    <citation type="submission" date="2024-11" db="EMBL/GenBank/DDBJ databases">
        <title>A near-complete genome assembly of Cinchona calisaya.</title>
        <authorList>
            <person name="Lian D.C."/>
            <person name="Zhao X.W."/>
            <person name="Wei L."/>
        </authorList>
    </citation>
    <scope>NUCLEOTIDE SEQUENCE [LARGE SCALE GENOMIC DNA]</scope>
    <source>
        <tissue evidence="1">Nenye</tissue>
    </source>
</reference>
<gene>
    <name evidence="1" type="ORF">ACH5RR_000279</name>
</gene>
<evidence type="ECO:0000313" key="2">
    <source>
        <dbReference type="Proteomes" id="UP001630127"/>
    </source>
</evidence>
<keyword evidence="2" id="KW-1185">Reference proteome</keyword>
<name>A0ABD3B0V8_9GENT</name>
<proteinExistence type="predicted"/>
<dbReference type="AlphaFoldDB" id="A0ABD3B0V8"/>
<protein>
    <submittedName>
        <fullName evidence="1">Uncharacterized protein</fullName>
    </submittedName>
</protein>
<accession>A0ABD3B0V8</accession>
<sequence length="116" mass="13409">MWKGLLSARDLLEEGKRVEDGKTINLWEDRWIWNTKDGKVRTIKLDNCPVVTVDQLKSNGVWNTNLLNQLFNKEDVMNIQKIPIYSSENRDKLVWTHSANGVYSVKSGYAKAKDVE</sequence>
<organism evidence="1 2">
    <name type="scientific">Cinchona calisaya</name>
    <dbReference type="NCBI Taxonomy" id="153742"/>
    <lineage>
        <taxon>Eukaryota</taxon>
        <taxon>Viridiplantae</taxon>
        <taxon>Streptophyta</taxon>
        <taxon>Embryophyta</taxon>
        <taxon>Tracheophyta</taxon>
        <taxon>Spermatophyta</taxon>
        <taxon>Magnoliopsida</taxon>
        <taxon>eudicotyledons</taxon>
        <taxon>Gunneridae</taxon>
        <taxon>Pentapetalae</taxon>
        <taxon>asterids</taxon>
        <taxon>lamiids</taxon>
        <taxon>Gentianales</taxon>
        <taxon>Rubiaceae</taxon>
        <taxon>Cinchonoideae</taxon>
        <taxon>Cinchoneae</taxon>
        <taxon>Cinchona</taxon>
    </lineage>
</organism>
<evidence type="ECO:0000313" key="1">
    <source>
        <dbReference type="EMBL" id="KAL3536913.1"/>
    </source>
</evidence>
<dbReference type="EMBL" id="JBJUIK010000001">
    <property type="protein sequence ID" value="KAL3536913.1"/>
    <property type="molecule type" value="Genomic_DNA"/>
</dbReference>